<feature type="domain" description="N-acetyltransferase" evidence="1">
    <location>
        <begin position="3"/>
        <end position="150"/>
    </location>
</feature>
<dbReference type="Proteomes" id="UP001159659">
    <property type="component" value="Unassembled WGS sequence"/>
</dbReference>
<dbReference type="GO" id="GO:0008080">
    <property type="term" value="F:N-acetyltransferase activity"/>
    <property type="evidence" value="ECO:0007669"/>
    <property type="project" value="TreeGrafter"/>
</dbReference>
<sequence>MSLIVTPVTTSDEMQQAMVLRRRVFIDEQGIREVVEMEDPHDDEPSTIHFVGKYSETGEYVAVARCLLDELNRKAKFGRVAVLAEYRGKNLGAQLMDAIEKHVRDRVDMFALSSQYGRKRFYEKCGYSCTSDEIYLEEDIEHCYMVKPATKTD</sequence>
<dbReference type="PANTHER" id="PTHR13355:SF22">
    <property type="entry name" value="SLL0786 PROTEIN"/>
    <property type="match status" value="1"/>
</dbReference>
<dbReference type="PANTHER" id="PTHR13355">
    <property type="entry name" value="GLUCOSAMINE 6-PHOSPHATE N-ACETYLTRANSFERASE"/>
    <property type="match status" value="1"/>
</dbReference>
<evidence type="ECO:0000313" key="4">
    <source>
        <dbReference type="Proteomes" id="UP001157938"/>
    </source>
</evidence>
<comment type="caution">
    <text evidence="3">The sequence shown here is derived from an EMBL/GenBank/DDBJ whole genome shotgun (WGS) entry which is preliminary data.</text>
</comment>
<dbReference type="SUPFAM" id="SSF55729">
    <property type="entry name" value="Acyl-CoA N-acyltransferases (Nat)"/>
    <property type="match status" value="1"/>
</dbReference>
<protein>
    <recommendedName>
        <fullName evidence="1">N-acetyltransferase domain-containing protein</fullName>
    </recommendedName>
</protein>
<gene>
    <name evidence="2" type="ORF">PFR001_LOCUS3013</name>
    <name evidence="3" type="ORF">PFR002_LOCUS1833</name>
</gene>
<dbReference type="Proteomes" id="UP001157938">
    <property type="component" value="Unassembled WGS sequence"/>
</dbReference>
<reference evidence="2 4" key="1">
    <citation type="submission" date="2021-11" db="EMBL/GenBank/DDBJ databases">
        <authorList>
            <person name="Islam A."/>
            <person name="Islam S."/>
            <person name="Flora M.S."/>
            <person name="Rahman M."/>
            <person name="Ziaur R.M."/>
            <person name="Epstein J.H."/>
            <person name="Hassan M."/>
            <person name="Klassen M."/>
            <person name="Woodard K."/>
            <person name="Webb A."/>
            <person name="Webby R.J."/>
            <person name="El Zowalaty M.E."/>
        </authorList>
    </citation>
    <scope>NUCLEOTIDE SEQUENCE [LARGE SCALE GENOMIC DNA]</scope>
    <source>
        <strain evidence="2">Pf1</strain>
    </source>
</reference>
<organism evidence="3 5">
    <name type="scientific">Peronospora farinosa</name>
    <dbReference type="NCBI Taxonomy" id="134698"/>
    <lineage>
        <taxon>Eukaryota</taxon>
        <taxon>Sar</taxon>
        <taxon>Stramenopiles</taxon>
        <taxon>Oomycota</taxon>
        <taxon>Peronosporomycetes</taxon>
        <taxon>Peronosporales</taxon>
        <taxon>Peronosporaceae</taxon>
        <taxon>Peronospora</taxon>
    </lineage>
</organism>
<dbReference type="Pfam" id="PF00583">
    <property type="entry name" value="Acetyltransf_1"/>
    <property type="match status" value="1"/>
</dbReference>
<dbReference type="EMBL" id="CANTFK010000186">
    <property type="protein sequence ID" value="CAI5708419.1"/>
    <property type="molecule type" value="Genomic_DNA"/>
</dbReference>
<proteinExistence type="predicted"/>
<dbReference type="AlphaFoldDB" id="A0AAV0SU70"/>
<reference evidence="3" key="2">
    <citation type="submission" date="2022-12" db="EMBL/GenBank/DDBJ databases">
        <authorList>
            <person name="Webb A."/>
        </authorList>
    </citation>
    <scope>NUCLEOTIDE SEQUENCE</scope>
    <source>
        <strain evidence="3">Pf2</strain>
    </source>
</reference>
<dbReference type="CDD" id="cd04301">
    <property type="entry name" value="NAT_SF"/>
    <property type="match status" value="1"/>
</dbReference>
<evidence type="ECO:0000259" key="1">
    <source>
        <dbReference type="PROSITE" id="PS51186"/>
    </source>
</evidence>
<evidence type="ECO:0000313" key="2">
    <source>
        <dbReference type="EMBL" id="CAH0487467.1"/>
    </source>
</evidence>
<evidence type="ECO:0000313" key="3">
    <source>
        <dbReference type="EMBL" id="CAI5708419.1"/>
    </source>
</evidence>
<name>A0AAV0SU70_9STRA</name>
<dbReference type="EMBL" id="CAKLBC010000660">
    <property type="protein sequence ID" value="CAH0487467.1"/>
    <property type="molecule type" value="Genomic_DNA"/>
</dbReference>
<dbReference type="Gene3D" id="3.40.630.30">
    <property type="match status" value="1"/>
</dbReference>
<dbReference type="InterPro" id="IPR016181">
    <property type="entry name" value="Acyl_CoA_acyltransferase"/>
</dbReference>
<dbReference type="InterPro" id="IPR039143">
    <property type="entry name" value="GNPNAT1-like"/>
</dbReference>
<accession>A0AAV0SU70</accession>
<dbReference type="PROSITE" id="PS51186">
    <property type="entry name" value="GNAT"/>
    <property type="match status" value="1"/>
</dbReference>
<dbReference type="InterPro" id="IPR000182">
    <property type="entry name" value="GNAT_dom"/>
</dbReference>
<evidence type="ECO:0000313" key="5">
    <source>
        <dbReference type="Proteomes" id="UP001159659"/>
    </source>
</evidence>
<keyword evidence="4" id="KW-1185">Reference proteome</keyword>